<organism evidence="1 2">
    <name type="scientific">Araneus ventricosus</name>
    <name type="common">Orbweaver spider</name>
    <name type="synonym">Epeira ventricosa</name>
    <dbReference type="NCBI Taxonomy" id="182803"/>
    <lineage>
        <taxon>Eukaryota</taxon>
        <taxon>Metazoa</taxon>
        <taxon>Ecdysozoa</taxon>
        <taxon>Arthropoda</taxon>
        <taxon>Chelicerata</taxon>
        <taxon>Arachnida</taxon>
        <taxon>Araneae</taxon>
        <taxon>Araneomorphae</taxon>
        <taxon>Entelegynae</taxon>
        <taxon>Araneoidea</taxon>
        <taxon>Araneidae</taxon>
        <taxon>Araneus</taxon>
    </lineage>
</organism>
<evidence type="ECO:0000313" key="2">
    <source>
        <dbReference type="Proteomes" id="UP000499080"/>
    </source>
</evidence>
<keyword evidence="2" id="KW-1185">Reference proteome</keyword>
<proteinExistence type="predicted"/>
<reference evidence="1 2" key="1">
    <citation type="journal article" date="2019" name="Sci. Rep.">
        <title>Orb-weaving spider Araneus ventricosus genome elucidates the spidroin gene catalogue.</title>
        <authorList>
            <person name="Kono N."/>
            <person name="Nakamura H."/>
            <person name="Ohtoshi R."/>
            <person name="Moran D.A.P."/>
            <person name="Shinohara A."/>
            <person name="Yoshida Y."/>
            <person name="Fujiwara M."/>
            <person name="Mori M."/>
            <person name="Tomita M."/>
            <person name="Arakawa K."/>
        </authorList>
    </citation>
    <scope>NUCLEOTIDE SEQUENCE [LARGE SCALE GENOMIC DNA]</scope>
</reference>
<gene>
    <name evidence="1" type="ORF">AVEN_201819_1</name>
</gene>
<accession>A0A4Y2B162</accession>
<name>A0A4Y2B162_ARAVE</name>
<sequence length="114" mass="12991">MVSFDDVWCPIACSRLSPYHCPSGINLDVKSRLVHKQHVAPLLWCPTAMFTGPMQPRSDVRWGQRLRHNWSSCEQSSFTTVCATQFGGIWFFLQQQRAATSAVAVLRRLAHCNR</sequence>
<protein>
    <submittedName>
        <fullName evidence="1">Uncharacterized protein</fullName>
    </submittedName>
</protein>
<dbReference type="Proteomes" id="UP000499080">
    <property type="component" value="Unassembled WGS sequence"/>
</dbReference>
<comment type="caution">
    <text evidence="1">The sequence shown here is derived from an EMBL/GenBank/DDBJ whole genome shotgun (WGS) entry which is preliminary data.</text>
</comment>
<dbReference type="EMBL" id="BGPR01082171">
    <property type="protein sequence ID" value="GBL86071.1"/>
    <property type="molecule type" value="Genomic_DNA"/>
</dbReference>
<dbReference type="AlphaFoldDB" id="A0A4Y2B162"/>
<evidence type="ECO:0000313" key="1">
    <source>
        <dbReference type="EMBL" id="GBL86071.1"/>
    </source>
</evidence>